<evidence type="ECO:0000313" key="1">
    <source>
        <dbReference type="EMBL" id="MBK9717619.1"/>
    </source>
</evidence>
<dbReference type="Gene3D" id="2.60.120.260">
    <property type="entry name" value="Galactose-binding domain-like"/>
    <property type="match status" value="1"/>
</dbReference>
<proteinExistence type="predicted"/>
<comment type="caution">
    <text evidence="1">The sequence shown here is derived from an EMBL/GenBank/DDBJ whole genome shotgun (WGS) entry which is preliminary data.</text>
</comment>
<protein>
    <recommendedName>
        <fullName evidence="3">Ig-like domain-containing protein</fullName>
    </recommendedName>
</protein>
<dbReference type="Proteomes" id="UP000808349">
    <property type="component" value="Unassembled WGS sequence"/>
</dbReference>
<dbReference type="AlphaFoldDB" id="A0A9D7SAC0"/>
<evidence type="ECO:0008006" key="3">
    <source>
        <dbReference type="Google" id="ProtNLM"/>
    </source>
</evidence>
<reference evidence="1 2" key="1">
    <citation type="submission" date="2020-10" db="EMBL/GenBank/DDBJ databases">
        <title>Connecting structure to function with the recovery of over 1000 high-quality activated sludge metagenome-assembled genomes encoding full-length rRNA genes using long-read sequencing.</title>
        <authorList>
            <person name="Singleton C.M."/>
            <person name="Petriglieri F."/>
            <person name="Kristensen J.M."/>
            <person name="Kirkegaard R.H."/>
            <person name="Michaelsen T.Y."/>
            <person name="Andersen M.H."/>
            <person name="Karst S.M."/>
            <person name="Dueholm M.S."/>
            <person name="Nielsen P.H."/>
            <person name="Albertsen M."/>
        </authorList>
    </citation>
    <scope>NUCLEOTIDE SEQUENCE [LARGE SCALE GENOMIC DNA]</scope>
    <source>
        <strain evidence="1">Ribe_18-Q3-R11-54_BAT3C.373</strain>
    </source>
</reference>
<name>A0A9D7SAC0_9BACT</name>
<gene>
    <name evidence="1" type="ORF">IPO85_08925</name>
</gene>
<organism evidence="1 2">
    <name type="scientific">Candidatus Defluviibacterium haderslevense</name>
    <dbReference type="NCBI Taxonomy" id="2981993"/>
    <lineage>
        <taxon>Bacteria</taxon>
        <taxon>Pseudomonadati</taxon>
        <taxon>Bacteroidota</taxon>
        <taxon>Saprospiria</taxon>
        <taxon>Saprospirales</taxon>
        <taxon>Saprospiraceae</taxon>
        <taxon>Candidatus Defluviibacterium</taxon>
    </lineage>
</organism>
<accession>A0A9D7SAC0</accession>
<evidence type="ECO:0000313" key="2">
    <source>
        <dbReference type="Proteomes" id="UP000808349"/>
    </source>
</evidence>
<dbReference type="EMBL" id="JADKFW010000005">
    <property type="protein sequence ID" value="MBK9717619.1"/>
    <property type="molecule type" value="Genomic_DNA"/>
</dbReference>
<sequence>MRFNRIIYIIFLFHISRSTCISQCVGLDADAGPDLFTCDPNIMVQLNGSVQGTYKKFMWAPSVGLSNAQVLDPMVTLKTPGIYKFKLIAEGLSSNNLAVNGDFESGNTGFTSGYIYGFPGFFGYGYYGVGTNPNLYWSGFTSCGDHTTGSSNMLIVDGSQTAGTNVWCQTIPVTIGKTYQFEFYVQSIYPPSPCQLNMTMNGVSFGNITGGAVCEWLKFEGCFTATSASAKICISEMSGVASGNDFAIDDIALYEKCIDEDEVIVEIVDLKAVLNIPIRPKCSSEVFDLAGIGSSTGPKIRYEWSTDIGKIISQNGFNAKAKGSGTYTLKVIYTNGTVICEKEVSIDYMAPDELFGELKGVGISNCRLDTINLDANVLTGSGDYAYRWSPDSLILIGQNTDHVKVIQSGTYNVTVTDKTTGCELILDYEVIQDTLHPIASVQGDTLIDCTKNAVALNSLLTDTSRYQVIWTKPDQTQVKDSVKIKSNLSGKYTLTVIDKKNYCQDTRDWNVTVDSLFPQIDLGTDLVIDCKNNGVNIIPTETSQTGMFGYYWNLPSGALGKETNLLDKMSVQSGQVILKVINEKNGCASSDTLEIKDVRQLPIIDAGVNDLLTCKINSINLQGSGPTNANTIIQWTTNGGNITSNPNSYTPIINKSGWYIMTVTDTSNSCSSLDSVFIDENRIAPVAQLVPDLVFKCSDTLITINANGSSQGNNIQYNWTSINGAIKKVREPNKLKYHHQEITNWKS</sequence>